<evidence type="ECO:0000313" key="2">
    <source>
        <dbReference type="EMBL" id="KYG60884.1"/>
    </source>
</evidence>
<dbReference type="Pfam" id="PF13443">
    <property type="entry name" value="HTH_26"/>
    <property type="match status" value="1"/>
</dbReference>
<gene>
    <name evidence="2" type="ORF">AZI85_10510</name>
</gene>
<accession>A0A150WCT4</accession>
<dbReference type="SMART" id="SM00530">
    <property type="entry name" value="HTH_XRE"/>
    <property type="match status" value="1"/>
</dbReference>
<feature type="domain" description="HTH cro/C1-type" evidence="1">
    <location>
        <begin position="7"/>
        <end position="61"/>
    </location>
</feature>
<dbReference type="Proteomes" id="UP000075391">
    <property type="component" value="Unassembled WGS sequence"/>
</dbReference>
<reference evidence="2 3" key="1">
    <citation type="submission" date="2016-03" db="EMBL/GenBank/DDBJ databases">
        <authorList>
            <person name="Ploux O."/>
        </authorList>
    </citation>
    <scope>NUCLEOTIDE SEQUENCE [LARGE SCALE GENOMIC DNA]</scope>
    <source>
        <strain evidence="2 3">BER2</strain>
    </source>
</reference>
<evidence type="ECO:0000259" key="1">
    <source>
        <dbReference type="PROSITE" id="PS50943"/>
    </source>
</evidence>
<protein>
    <recommendedName>
        <fullName evidence="1">HTH cro/C1-type domain-containing protein</fullName>
    </recommendedName>
</protein>
<dbReference type="CDD" id="cd00093">
    <property type="entry name" value="HTH_XRE"/>
    <property type="match status" value="1"/>
</dbReference>
<name>A0A150WCT4_BDEBC</name>
<organism evidence="2 3">
    <name type="scientific">Bdellovibrio bacteriovorus</name>
    <dbReference type="NCBI Taxonomy" id="959"/>
    <lineage>
        <taxon>Bacteria</taxon>
        <taxon>Pseudomonadati</taxon>
        <taxon>Bdellovibrionota</taxon>
        <taxon>Bdellovibrionia</taxon>
        <taxon>Bdellovibrionales</taxon>
        <taxon>Pseudobdellovibrionaceae</taxon>
        <taxon>Bdellovibrio</taxon>
    </lineage>
</organism>
<dbReference type="PROSITE" id="PS50943">
    <property type="entry name" value="HTH_CROC1"/>
    <property type="match status" value="1"/>
</dbReference>
<dbReference type="InterPro" id="IPR010982">
    <property type="entry name" value="Lambda_DNA-bd_dom_sf"/>
</dbReference>
<sequence>MSLTQSLRRILDDRKLTVAQLSRLSGVPAKTIYHWLAGQQPRKIEHLFRISDILNLSIEELYGRGKKESSADLAPTRLTEQINAGIFEVILRPYGKRQGEP</sequence>
<comment type="caution">
    <text evidence="2">The sequence shown here is derived from an EMBL/GenBank/DDBJ whole genome shotgun (WGS) entry which is preliminary data.</text>
</comment>
<dbReference type="EMBL" id="LUKF01000018">
    <property type="protein sequence ID" value="KYG60884.1"/>
    <property type="molecule type" value="Genomic_DNA"/>
</dbReference>
<evidence type="ECO:0000313" key="3">
    <source>
        <dbReference type="Proteomes" id="UP000075391"/>
    </source>
</evidence>
<dbReference type="SUPFAM" id="SSF47413">
    <property type="entry name" value="lambda repressor-like DNA-binding domains"/>
    <property type="match status" value="1"/>
</dbReference>
<proteinExistence type="predicted"/>
<dbReference type="InterPro" id="IPR001387">
    <property type="entry name" value="Cro/C1-type_HTH"/>
</dbReference>
<dbReference type="AlphaFoldDB" id="A0A150WCT4"/>
<dbReference type="Gene3D" id="1.10.260.40">
    <property type="entry name" value="lambda repressor-like DNA-binding domains"/>
    <property type="match status" value="1"/>
</dbReference>
<dbReference type="OrthoDB" id="5295297at2"/>
<dbReference type="RefSeq" id="WP_063244729.1">
    <property type="nucleotide sequence ID" value="NZ_LUKF01000018.1"/>
</dbReference>
<dbReference type="GO" id="GO:0003677">
    <property type="term" value="F:DNA binding"/>
    <property type="evidence" value="ECO:0007669"/>
    <property type="project" value="InterPro"/>
</dbReference>